<dbReference type="SUPFAM" id="SSF109854">
    <property type="entry name" value="DinB/YfiT-like putative metalloenzymes"/>
    <property type="match status" value="1"/>
</dbReference>
<reference evidence="4" key="1">
    <citation type="journal article" date="2019" name="Int. J. Syst. Evol. Microbiol.">
        <title>The Global Catalogue of Microorganisms (GCM) 10K type strain sequencing project: providing services to taxonomists for standard genome sequencing and annotation.</title>
        <authorList>
            <consortium name="The Broad Institute Genomics Platform"/>
            <consortium name="The Broad Institute Genome Sequencing Center for Infectious Disease"/>
            <person name="Wu L."/>
            <person name="Ma J."/>
        </authorList>
    </citation>
    <scope>NUCLEOTIDE SEQUENCE [LARGE SCALE GENOMIC DNA]</scope>
    <source>
        <strain evidence="4">JCM 9731</strain>
    </source>
</reference>
<protein>
    <recommendedName>
        <fullName evidence="2">DinB-like domain-containing protein</fullName>
    </recommendedName>
</protein>
<proteinExistence type="predicted"/>
<dbReference type="InterPro" id="IPR034660">
    <property type="entry name" value="DinB/YfiT-like"/>
</dbReference>
<evidence type="ECO:0000313" key="4">
    <source>
        <dbReference type="Proteomes" id="UP001500782"/>
    </source>
</evidence>
<dbReference type="EMBL" id="BAAADJ010000062">
    <property type="protein sequence ID" value="GAA0343678.1"/>
    <property type="molecule type" value="Genomic_DNA"/>
</dbReference>
<dbReference type="Gene3D" id="1.20.120.450">
    <property type="entry name" value="dinb family like domain"/>
    <property type="match status" value="1"/>
</dbReference>
<organism evidence="3 4">
    <name type="scientific">Bacillus carboniphilus</name>
    <dbReference type="NCBI Taxonomy" id="86663"/>
    <lineage>
        <taxon>Bacteria</taxon>
        <taxon>Bacillati</taxon>
        <taxon>Bacillota</taxon>
        <taxon>Bacilli</taxon>
        <taxon>Bacillales</taxon>
        <taxon>Bacillaceae</taxon>
        <taxon>Bacillus</taxon>
    </lineage>
</organism>
<feature type="region of interest" description="Disordered" evidence="1">
    <location>
        <begin position="30"/>
        <end position="49"/>
    </location>
</feature>
<accession>A0ABP3GFT2</accession>
<dbReference type="Pfam" id="PF12867">
    <property type="entry name" value="DinB_2"/>
    <property type="match status" value="1"/>
</dbReference>
<dbReference type="Proteomes" id="UP001500782">
    <property type="component" value="Unassembled WGS sequence"/>
</dbReference>
<evidence type="ECO:0000313" key="3">
    <source>
        <dbReference type="EMBL" id="GAA0343678.1"/>
    </source>
</evidence>
<sequence length="114" mass="13290">MAEIIGHFAPWDEFVLHKRLPYIFTEHTLPKGPDAESTNEKSATISREQDKQVTIDHFVSLRKALYKAIDEIPDDRWEGEFSIGKTTLSLYEYFKGLAQHDLHHFEQIENSLCK</sequence>
<comment type="caution">
    <text evidence="3">The sequence shown here is derived from an EMBL/GenBank/DDBJ whole genome shotgun (WGS) entry which is preliminary data.</text>
</comment>
<name>A0ABP3GFT2_9BACI</name>
<keyword evidence="4" id="KW-1185">Reference proteome</keyword>
<evidence type="ECO:0000259" key="2">
    <source>
        <dbReference type="Pfam" id="PF12867"/>
    </source>
</evidence>
<gene>
    <name evidence="3" type="ORF">GCM10008967_37660</name>
</gene>
<evidence type="ECO:0000256" key="1">
    <source>
        <dbReference type="SAM" id="MobiDB-lite"/>
    </source>
</evidence>
<dbReference type="InterPro" id="IPR024775">
    <property type="entry name" value="DinB-like"/>
</dbReference>
<feature type="domain" description="DinB-like" evidence="2">
    <location>
        <begin position="2"/>
        <end position="108"/>
    </location>
</feature>